<dbReference type="Proteomes" id="UP000462362">
    <property type="component" value="Unassembled WGS sequence"/>
</dbReference>
<name>A0A6I3S2I1_9BURK</name>
<dbReference type="PANTHER" id="PTHR11669:SF8">
    <property type="entry name" value="DNA POLYMERASE III SUBUNIT DELTA"/>
    <property type="match status" value="1"/>
</dbReference>
<dbReference type="GO" id="GO:0009360">
    <property type="term" value="C:DNA polymerase III complex"/>
    <property type="evidence" value="ECO:0007669"/>
    <property type="project" value="TreeGrafter"/>
</dbReference>
<dbReference type="InterPro" id="IPR027417">
    <property type="entry name" value="P-loop_NTPase"/>
</dbReference>
<dbReference type="Gene3D" id="3.40.50.300">
    <property type="entry name" value="P-loop containing nucleotide triphosphate hydrolases"/>
    <property type="match status" value="1"/>
</dbReference>
<dbReference type="AlphaFoldDB" id="A0A6I3S2I1"/>
<comment type="caution">
    <text evidence="1">The sequence shown here is derived from an EMBL/GenBank/DDBJ whole genome shotgun (WGS) entry which is preliminary data.</text>
</comment>
<reference evidence="1 2" key="1">
    <citation type="journal article" date="2019" name="Nat. Med.">
        <title>A library of human gut bacterial isolates paired with longitudinal multiomics data enables mechanistic microbiome research.</title>
        <authorList>
            <person name="Poyet M."/>
            <person name="Groussin M."/>
            <person name="Gibbons S.M."/>
            <person name="Avila-Pacheco J."/>
            <person name="Jiang X."/>
            <person name="Kearney S.M."/>
            <person name="Perrotta A.R."/>
            <person name="Berdy B."/>
            <person name="Zhao S."/>
            <person name="Lieberman T.D."/>
            <person name="Swanson P.K."/>
            <person name="Smith M."/>
            <person name="Roesemann S."/>
            <person name="Alexander J.E."/>
            <person name="Rich S.A."/>
            <person name="Livny J."/>
            <person name="Vlamakis H."/>
            <person name="Clish C."/>
            <person name="Bullock K."/>
            <person name="Deik A."/>
            <person name="Scott J."/>
            <person name="Pierce K.A."/>
            <person name="Xavier R.J."/>
            <person name="Alm E.J."/>
        </authorList>
    </citation>
    <scope>NUCLEOTIDE SEQUENCE [LARGE SCALE GENOMIC DNA]</scope>
    <source>
        <strain evidence="1 2">BIOML-A2</strain>
    </source>
</reference>
<organism evidence="1 2">
    <name type="scientific">Parasutterella excrementihominis</name>
    <dbReference type="NCBI Taxonomy" id="487175"/>
    <lineage>
        <taxon>Bacteria</taxon>
        <taxon>Pseudomonadati</taxon>
        <taxon>Pseudomonadota</taxon>
        <taxon>Betaproteobacteria</taxon>
        <taxon>Burkholderiales</taxon>
        <taxon>Sutterellaceae</taxon>
        <taxon>Parasutterella</taxon>
    </lineage>
</organism>
<protein>
    <submittedName>
        <fullName evidence="1">DNA polymerase III subunit delta</fullName>
    </submittedName>
</protein>
<dbReference type="SUPFAM" id="SSF52540">
    <property type="entry name" value="P-loop containing nucleoside triphosphate hydrolases"/>
    <property type="match status" value="1"/>
</dbReference>
<dbReference type="Pfam" id="PF13177">
    <property type="entry name" value="DNA_pol3_delta2"/>
    <property type="match status" value="1"/>
</dbReference>
<dbReference type="RefSeq" id="WP_155165456.1">
    <property type="nucleotide sequence ID" value="NZ_DBGEAO010000049.1"/>
</dbReference>
<evidence type="ECO:0000313" key="2">
    <source>
        <dbReference type="Proteomes" id="UP000462362"/>
    </source>
</evidence>
<dbReference type="EMBL" id="WNCL01000034">
    <property type="protein sequence ID" value="MTU43897.1"/>
    <property type="molecule type" value="Genomic_DNA"/>
</dbReference>
<dbReference type="GO" id="GO:0006261">
    <property type="term" value="P:DNA-templated DNA replication"/>
    <property type="evidence" value="ECO:0007669"/>
    <property type="project" value="TreeGrafter"/>
</dbReference>
<evidence type="ECO:0000313" key="1">
    <source>
        <dbReference type="EMBL" id="MTU43897.1"/>
    </source>
</evidence>
<sequence>MGLAPYPWLERPAEVLAKMLNKLPGGILIYGPRGCGVFELASRFAAAVVCQHPVDGAPCGICEECKLIFSGNHPDLRYVLSETEAALHPEPWNGKFGEIPKGKSLSKQILIEQVRGIGEYLSVTAHRAGHRAVVIYPADSMSGDQSSALLKTLEEPPEGAVLILVADDINSILPTIRSRCQLVRCTPPTREQGIAYLKSQKVRNPEGELTRLSGRPLLIHEADLNLTLDKKDEAKYLEMLALGSALSSVQVLSAFQKDIPVGPVVSIMQRWYWDLMAVLSGAEPRYFPEHFEAYKRQVHGTDFQKLVPFNQTLMQANRSKDHPLSKRLVLQDLFITWAKTLADARKN</sequence>
<accession>A0A6I3S2I1</accession>
<gene>
    <name evidence="1" type="ORF">GMD42_09780</name>
</gene>
<dbReference type="InterPro" id="IPR050238">
    <property type="entry name" value="DNA_Rep/Repair_Clamp_Loader"/>
</dbReference>
<dbReference type="PANTHER" id="PTHR11669">
    <property type="entry name" value="REPLICATION FACTOR C / DNA POLYMERASE III GAMMA-TAU SUBUNIT"/>
    <property type="match status" value="1"/>
</dbReference>
<proteinExistence type="predicted"/>